<proteinExistence type="inferred from homology"/>
<evidence type="ECO:0000313" key="5">
    <source>
        <dbReference type="Proteomes" id="UP000675920"/>
    </source>
</evidence>
<dbReference type="SUPFAM" id="SSF75005">
    <property type="entry name" value="Arabinanase/levansucrase/invertase"/>
    <property type="match status" value="2"/>
</dbReference>
<evidence type="ECO:0008006" key="7">
    <source>
        <dbReference type="Google" id="ProtNLM"/>
    </source>
</evidence>
<dbReference type="GO" id="GO:0016757">
    <property type="term" value="F:glycosyltransferase activity"/>
    <property type="evidence" value="ECO:0007669"/>
    <property type="project" value="UniProtKB-KW"/>
</dbReference>
<dbReference type="Proteomes" id="UP000675920">
    <property type="component" value="Unplaced"/>
</dbReference>
<dbReference type="PANTHER" id="PTHR35279">
    <property type="match status" value="1"/>
</dbReference>
<sequence length="513" mass="55999">MVARPFPTLGGACLARAAWALLCGLVLAGCGQTPGSWTDPPDGPPAVQPQPLRIELAGVDREPVLGRGTPGSWDAVDVLNPSVLRFRDQLYNFYSGFDGRRWHTGLATSIDGRHWVRHPGNPLLSPGAPDWATDYIAANGAAIVWQGRLLYFYQGRDAQGRTAIGLATSDDGERFRRRPRPVLAAGPAGGWDAVAVADPYVIARGDWLHLYYLGEDALGVQRLGVARSRDGVAWQRSAANPVLDVGAHGSFDESGLGEPAVVHSPPYFVMFYTGRDALERRDLGYALSTDGVHWKKMSSSGLLAGADRPDWMAEVICDPTLLPGTGGRWRLWFGGGRRRSPDENLDGQIGLAEVDLAFRPDPSGFDVEADWSASRARSRDVLVGSYDIEGEPGRRQAWVGPRARITLVTSPWQRDQALHVHGWMPAAMASRQLGRPGATWLELRANGRLLRGGSFDTDTPFDWAIPPSELAPLFDADGMLDLELRADRSFVPADHGGADRRRLAYMLRRIGFE</sequence>
<reference evidence="6" key="1">
    <citation type="submission" date="2025-08" db="UniProtKB">
        <authorList>
            <consortium name="RefSeq"/>
        </authorList>
    </citation>
    <scope>IDENTIFICATION</scope>
</reference>
<name>A0A8B6X9N6_9BURK</name>
<evidence type="ECO:0000256" key="3">
    <source>
        <dbReference type="ARBA" id="ARBA00024356"/>
    </source>
</evidence>
<feature type="signal peptide" evidence="4">
    <location>
        <begin position="1"/>
        <end position="28"/>
    </location>
</feature>
<evidence type="ECO:0000256" key="1">
    <source>
        <dbReference type="ARBA" id="ARBA00022676"/>
    </source>
</evidence>
<protein>
    <recommendedName>
        <fullName evidence="7">Glycosyl hydrolase family 32 N-terminal domain-containing protein</fullName>
    </recommendedName>
</protein>
<dbReference type="InterPro" id="IPR023296">
    <property type="entry name" value="Glyco_hydro_beta-prop_sf"/>
</dbReference>
<dbReference type="Pfam" id="PF04041">
    <property type="entry name" value="Glyco_hydro_130"/>
    <property type="match status" value="1"/>
</dbReference>
<evidence type="ECO:0000313" key="6">
    <source>
        <dbReference type="RefSeq" id="WP_084544687.1"/>
    </source>
</evidence>
<dbReference type="PROSITE" id="PS51257">
    <property type="entry name" value="PROKAR_LIPOPROTEIN"/>
    <property type="match status" value="1"/>
</dbReference>
<feature type="chain" id="PRO_5034098392" description="Glycosyl hydrolase family 32 N-terminal domain-containing protein" evidence="4">
    <location>
        <begin position="29"/>
        <end position="513"/>
    </location>
</feature>
<evidence type="ECO:0000256" key="4">
    <source>
        <dbReference type="SAM" id="SignalP"/>
    </source>
</evidence>
<dbReference type="Gene3D" id="2.115.10.20">
    <property type="entry name" value="Glycosyl hydrolase domain, family 43"/>
    <property type="match status" value="3"/>
</dbReference>
<dbReference type="PANTHER" id="PTHR35279:SF1">
    <property type="entry name" value="ARABINANASE_LEVANSUCRASE_INVERTASE"/>
    <property type="match status" value="1"/>
</dbReference>
<accession>A0A8B6X9N6</accession>
<keyword evidence="5" id="KW-1185">Reference proteome</keyword>
<keyword evidence="4" id="KW-0732">Signal</keyword>
<dbReference type="OrthoDB" id="9801455at2"/>
<organism evidence="5 6">
    <name type="scientific">Derxia gummosa DSM 723</name>
    <dbReference type="NCBI Taxonomy" id="1121388"/>
    <lineage>
        <taxon>Bacteria</taxon>
        <taxon>Pseudomonadati</taxon>
        <taxon>Pseudomonadota</taxon>
        <taxon>Betaproteobacteria</taxon>
        <taxon>Burkholderiales</taxon>
        <taxon>Alcaligenaceae</taxon>
        <taxon>Derxia</taxon>
    </lineage>
</organism>
<evidence type="ECO:0000256" key="2">
    <source>
        <dbReference type="ARBA" id="ARBA00022679"/>
    </source>
</evidence>
<comment type="similarity">
    <text evidence="3">Belongs to the glycosyl hydrolase 130 family.</text>
</comment>
<dbReference type="AlphaFoldDB" id="A0A8B6X9N6"/>
<keyword evidence="1" id="KW-0328">Glycosyltransferase</keyword>
<dbReference type="InterPro" id="IPR007184">
    <property type="entry name" value="Mannoside_phosphorylase"/>
</dbReference>
<keyword evidence="2" id="KW-0808">Transferase</keyword>
<dbReference type="RefSeq" id="WP_084544687.1">
    <property type="nucleotide sequence ID" value="NZ_AXWS01000007.1"/>
</dbReference>